<evidence type="ECO:0000313" key="5">
    <source>
        <dbReference type="Proteomes" id="UP000308652"/>
    </source>
</evidence>
<feature type="domain" description="J" evidence="3">
    <location>
        <begin position="52"/>
        <end position="112"/>
    </location>
</feature>
<dbReference type="OrthoDB" id="445556at2759"/>
<dbReference type="AlphaFoldDB" id="A0A5C3MFV9"/>
<dbReference type="PROSITE" id="PS50076">
    <property type="entry name" value="DNAJ_2"/>
    <property type="match status" value="1"/>
</dbReference>
<protein>
    <recommendedName>
        <fullName evidence="3">J domain-containing protein</fullName>
    </recommendedName>
</protein>
<sequence length="223" mass="24971">MASVFICRRLPSRLALELHFSSTCSNARRQISTTTAGPSNAQFPYPPNRNPTPHQIFHLPRNATEGDIKARYYDLVRIYHPDKTDSTTPLDIAHARFQAITAAYDSLRGKTPLVMDGSPANGFATQDRSYQTTAAFRAAQRRRQELYTSGAADERWKDKIILAGVIMTVVIVVAQTATTRRDAMAEIYAKTRHPHVYSQQRAHDERLALSSDATNVKESQPRG</sequence>
<gene>
    <name evidence="4" type="ORF">BDQ12DRAFT_717428</name>
</gene>
<feature type="compositionally biased region" description="Polar residues" evidence="2">
    <location>
        <begin position="211"/>
        <end position="223"/>
    </location>
</feature>
<feature type="region of interest" description="Disordered" evidence="2">
    <location>
        <begin position="195"/>
        <end position="223"/>
    </location>
</feature>
<evidence type="ECO:0000256" key="1">
    <source>
        <dbReference type="ARBA" id="ARBA00023186"/>
    </source>
</evidence>
<organism evidence="4 5">
    <name type="scientific">Crucibulum laeve</name>
    <dbReference type="NCBI Taxonomy" id="68775"/>
    <lineage>
        <taxon>Eukaryota</taxon>
        <taxon>Fungi</taxon>
        <taxon>Dikarya</taxon>
        <taxon>Basidiomycota</taxon>
        <taxon>Agaricomycotina</taxon>
        <taxon>Agaricomycetes</taxon>
        <taxon>Agaricomycetidae</taxon>
        <taxon>Agaricales</taxon>
        <taxon>Agaricineae</taxon>
        <taxon>Nidulariaceae</taxon>
        <taxon>Crucibulum</taxon>
    </lineage>
</organism>
<dbReference type="SMART" id="SM00271">
    <property type="entry name" value="DnaJ"/>
    <property type="match status" value="1"/>
</dbReference>
<evidence type="ECO:0000256" key="2">
    <source>
        <dbReference type="SAM" id="MobiDB-lite"/>
    </source>
</evidence>
<reference evidence="4 5" key="1">
    <citation type="journal article" date="2019" name="Nat. Ecol. Evol.">
        <title>Megaphylogeny resolves global patterns of mushroom evolution.</title>
        <authorList>
            <person name="Varga T."/>
            <person name="Krizsan K."/>
            <person name="Foldi C."/>
            <person name="Dima B."/>
            <person name="Sanchez-Garcia M."/>
            <person name="Sanchez-Ramirez S."/>
            <person name="Szollosi G.J."/>
            <person name="Szarkandi J.G."/>
            <person name="Papp V."/>
            <person name="Albert L."/>
            <person name="Andreopoulos W."/>
            <person name="Angelini C."/>
            <person name="Antonin V."/>
            <person name="Barry K.W."/>
            <person name="Bougher N.L."/>
            <person name="Buchanan P."/>
            <person name="Buyck B."/>
            <person name="Bense V."/>
            <person name="Catcheside P."/>
            <person name="Chovatia M."/>
            <person name="Cooper J."/>
            <person name="Damon W."/>
            <person name="Desjardin D."/>
            <person name="Finy P."/>
            <person name="Geml J."/>
            <person name="Haridas S."/>
            <person name="Hughes K."/>
            <person name="Justo A."/>
            <person name="Karasinski D."/>
            <person name="Kautmanova I."/>
            <person name="Kiss B."/>
            <person name="Kocsube S."/>
            <person name="Kotiranta H."/>
            <person name="LaButti K.M."/>
            <person name="Lechner B.E."/>
            <person name="Liimatainen K."/>
            <person name="Lipzen A."/>
            <person name="Lukacs Z."/>
            <person name="Mihaltcheva S."/>
            <person name="Morgado L.N."/>
            <person name="Niskanen T."/>
            <person name="Noordeloos M.E."/>
            <person name="Ohm R.A."/>
            <person name="Ortiz-Santana B."/>
            <person name="Ovrebo C."/>
            <person name="Racz N."/>
            <person name="Riley R."/>
            <person name="Savchenko A."/>
            <person name="Shiryaev A."/>
            <person name="Soop K."/>
            <person name="Spirin V."/>
            <person name="Szebenyi C."/>
            <person name="Tomsovsky M."/>
            <person name="Tulloss R.E."/>
            <person name="Uehling J."/>
            <person name="Grigoriev I.V."/>
            <person name="Vagvolgyi C."/>
            <person name="Papp T."/>
            <person name="Martin F.M."/>
            <person name="Miettinen O."/>
            <person name="Hibbett D.S."/>
            <person name="Nagy L.G."/>
        </authorList>
    </citation>
    <scope>NUCLEOTIDE SEQUENCE [LARGE SCALE GENOMIC DNA]</scope>
    <source>
        <strain evidence="4 5">CBS 166.37</strain>
    </source>
</reference>
<keyword evidence="1" id="KW-0143">Chaperone</keyword>
<dbReference type="CDD" id="cd06257">
    <property type="entry name" value="DnaJ"/>
    <property type="match status" value="1"/>
</dbReference>
<proteinExistence type="predicted"/>
<evidence type="ECO:0000259" key="3">
    <source>
        <dbReference type="PROSITE" id="PS50076"/>
    </source>
</evidence>
<dbReference type="PANTHER" id="PTHR44145">
    <property type="entry name" value="DNAJ HOMOLOG SUBFAMILY A MEMBER 3, MITOCHONDRIAL"/>
    <property type="match status" value="1"/>
</dbReference>
<dbReference type="STRING" id="68775.A0A5C3MFV9"/>
<dbReference type="PRINTS" id="PR00625">
    <property type="entry name" value="JDOMAIN"/>
</dbReference>
<dbReference type="SUPFAM" id="SSF46565">
    <property type="entry name" value="Chaperone J-domain"/>
    <property type="match status" value="1"/>
</dbReference>
<evidence type="ECO:0000313" key="4">
    <source>
        <dbReference type="EMBL" id="TFK44264.1"/>
    </source>
</evidence>
<name>A0A5C3MFV9_9AGAR</name>
<dbReference type="Gene3D" id="1.10.287.110">
    <property type="entry name" value="DnaJ domain"/>
    <property type="match status" value="1"/>
</dbReference>
<dbReference type="InterPro" id="IPR036869">
    <property type="entry name" value="J_dom_sf"/>
</dbReference>
<dbReference type="PANTHER" id="PTHR44145:SF3">
    <property type="entry name" value="DNAJ HOMOLOG SUBFAMILY A MEMBER 3, MITOCHONDRIAL"/>
    <property type="match status" value="1"/>
</dbReference>
<accession>A0A5C3MFV9</accession>
<dbReference type="InterPro" id="IPR001623">
    <property type="entry name" value="DnaJ_domain"/>
</dbReference>
<keyword evidence="5" id="KW-1185">Reference proteome</keyword>
<dbReference type="Pfam" id="PF00226">
    <property type="entry name" value="DnaJ"/>
    <property type="match status" value="1"/>
</dbReference>
<dbReference type="EMBL" id="ML213590">
    <property type="protein sequence ID" value="TFK44264.1"/>
    <property type="molecule type" value="Genomic_DNA"/>
</dbReference>
<dbReference type="Proteomes" id="UP000308652">
    <property type="component" value="Unassembled WGS sequence"/>
</dbReference>
<dbReference type="InterPro" id="IPR051938">
    <property type="entry name" value="Apopto_cytoskel_mod"/>
</dbReference>